<dbReference type="PANTHER" id="PTHR35528:SF3">
    <property type="entry name" value="BLL1675 PROTEIN"/>
    <property type="match status" value="1"/>
</dbReference>
<dbReference type="PANTHER" id="PTHR35528">
    <property type="entry name" value="BLL1675 PROTEIN"/>
    <property type="match status" value="1"/>
</dbReference>
<sequence length="112" mass="13046">MIFGLTTWEGSSVGSASPSYKGHRYPVEVISHYVWLYFRFPLSFREVEELMLERGIVVSYETIRRWCGKFGQTYANALRRRQPQLGDKWLYLLERVGPPVRRVRTSRGVGCG</sequence>
<dbReference type="InterPro" id="IPR052183">
    <property type="entry name" value="IS_Transposase"/>
</dbReference>
<evidence type="ECO:0000313" key="1">
    <source>
        <dbReference type="EMBL" id="MDQ0745824.1"/>
    </source>
</evidence>
<protein>
    <submittedName>
        <fullName evidence="1">Transposase-like protein</fullName>
    </submittedName>
</protein>
<gene>
    <name evidence="1" type="ORF">QF034_000055</name>
</gene>
<reference evidence="1 2" key="1">
    <citation type="submission" date="2023-07" db="EMBL/GenBank/DDBJ databases">
        <title>Comparative genomics of wheat-associated soil bacteria to identify genetic determinants of phenazine resistance.</title>
        <authorList>
            <person name="Mouncey N."/>
        </authorList>
    </citation>
    <scope>NUCLEOTIDE SEQUENCE [LARGE SCALE GENOMIC DNA]</scope>
    <source>
        <strain evidence="1 2">B3I12</strain>
    </source>
</reference>
<accession>A0ABU0QEL1</accession>
<keyword evidence="2" id="KW-1185">Reference proteome</keyword>
<dbReference type="Proteomes" id="UP001232755">
    <property type="component" value="Unassembled WGS sequence"/>
</dbReference>
<evidence type="ECO:0000313" key="2">
    <source>
        <dbReference type="Proteomes" id="UP001232755"/>
    </source>
</evidence>
<name>A0ABU0QEL1_9ACTN</name>
<comment type="caution">
    <text evidence="1">The sequence shown here is derived from an EMBL/GenBank/DDBJ whole genome shotgun (WGS) entry which is preliminary data.</text>
</comment>
<organism evidence="1 2">
    <name type="scientific">Streptomyces africanus</name>
    <dbReference type="NCBI Taxonomy" id="231024"/>
    <lineage>
        <taxon>Bacteria</taxon>
        <taxon>Bacillati</taxon>
        <taxon>Actinomycetota</taxon>
        <taxon>Actinomycetes</taxon>
        <taxon>Kitasatosporales</taxon>
        <taxon>Streptomycetaceae</taxon>
        <taxon>Streptomyces</taxon>
    </lineage>
</organism>
<dbReference type="EMBL" id="JAUSYP010000001">
    <property type="protein sequence ID" value="MDQ0745824.1"/>
    <property type="molecule type" value="Genomic_DNA"/>
</dbReference>
<proteinExistence type="predicted"/>